<proteinExistence type="predicted"/>
<name>A0A3B0MJ09_THEAN</name>
<dbReference type="EMBL" id="UIVS01000001">
    <property type="protein sequence ID" value="SVP90033.1"/>
    <property type="molecule type" value="Genomic_DNA"/>
</dbReference>
<dbReference type="FunFam" id="3.30.830.10:FF:000031">
    <property type="entry name" value="Putative zinc metalloprotease"/>
    <property type="match status" value="1"/>
</dbReference>
<dbReference type="InterPro" id="IPR011765">
    <property type="entry name" value="Pept_M16_N"/>
</dbReference>
<dbReference type="AlphaFoldDB" id="A0A3B0MJ09"/>
<evidence type="ECO:0000259" key="1">
    <source>
        <dbReference type="Pfam" id="PF00675"/>
    </source>
</evidence>
<protein>
    <submittedName>
        <fullName evidence="4">Insulinase (Peptidase family M16)/Peptidase M16 inactive domain containing protein, putative</fullName>
    </submittedName>
</protein>
<feature type="domain" description="Peptidase M16 N-terminal" evidence="1">
    <location>
        <begin position="56"/>
        <end position="140"/>
    </location>
</feature>
<dbReference type="Pfam" id="PF05193">
    <property type="entry name" value="Peptidase_M16_C"/>
    <property type="match status" value="1"/>
</dbReference>
<dbReference type="InterPro" id="IPR007863">
    <property type="entry name" value="Peptidase_M16_C"/>
</dbReference>
<evidence type="ECO:0000313" key="4">
    <source>
        <dbReference type="EMBL" id="SVP90033.1"/>
    </source>
</evidence>
<dbReference type="PANTHER" id="PTHR43016">
    <property type="entry name" value="PRESEQUENCE PROTEASE"/>
    <property type="match status" value="1"/>
</dbReference>
<evidence type="ECO:0000313" key="3">
    <source>
        <dbReference type="EMBL" id="SVP88889.1"/>
    </source>
</evidence>
<dbReference type="Gene3D" id="3.30.830.10">
    <property type="entry name" value="Metalloenzyme, LuxS/M16 peptidase-like"/>
    <property type="match status" value="4"/>
</dbReference>
<evidence type="ECO:0000259" key="2">
    <source>
        <dbReference type="Pfam" id="PF05193"/>
    </source>
</evidence>
<sequence>MKGSFDSSRNGFVKVTSFKIKHVELSEYLSLSTGLRVFFMQYETPIVNTYIVIPTREETDQGLPHTLEHLIFLGSENHPFRGILDMVSMKSLSSGTNAWTATDHTAYTLSTAGIDGTMQMLPIYLDHVLKPLLTEIAFMTDVHHVTSDGSSSGVVYSEMKSRENHSDELMFFEVLDKLYPGDSGYKRNTGGKLSALRSTNIDRVKEYHKTYYKWSNLSVVVCGDIPDPQSVLSLLNEQQKLISETTNEENFGDERLSKKIKTDDDIKEFYENRFLVWNDEKHVQKLEKSIVSTIYFPCEEEECGTFTMSWRGPRWEDFELIRAISVMGSYLVDSTASPLEKALIHTDNPYGSCVDFSMELFKETYFQLTVKDVPLNKNVKVSTEDKMELLGDKVKSLLQNIYREEIDMERMKMLIKRCYHNYLRQIETCAHETLIDNVIGYIIYGNKREQLEKIIADHDIVKTLLEKDEKYWKELLMKYFIEPPSVIVKCMPSLERSKVIEREEKELMKQQLKKYGKEKLRKNKEMVDEDLKKNNNGPPVDIIEQYKQCDSRLIKLPTYPLYRNFHFKPQDNIDKYDENLKNKVNDEVKHEFDEDKKKKTKELYSYNDQLKRIKYPIQVNNIPSDFVRMYIIFSTCKLDLNIKEKKLMLLLCVLLFESDVRFGDHLMKSEELIKTLMENTTSYGCNLGLSSSSVLPDSYSELVTLQFTCPAENYDKLTEIMYNIFYNVEYSKEILTNHVQSLLNSFSKKKRSAKTLLKQLSNYLKVDNGSVRYLCSLGQQDQMFKNIMSEPGGADRMEKELRKLHQKIFNTENISVHITADLSKLKRNWLDFWVNLGESGCKNEYNHEVRFREGGEKMVLNEYFGLKYGKDKKLKKETGVLSSLASTDVSYFCVTVPAPYGYNHEDYFPLLTACEYLTMTEGSVYRAIRGGGYAYHHRFSYSPSQGEIQMFITEATDLVMALKVTRECLCKYTEPESDLEKELSAAKSSLIYRILR</sequence>
<organism evidence="4">
    <name type="scientific">Theileria annulata</name>
    <dbReference type="NCBI Taxonomy" id="5874"/>
    <lineage>
        <taxon>Eukaryota</taxon>
        <taxon>Sar</taxon>
        <taxon>Alveolata</taxon>
        <taxon>Apicomplexa</taxon>
        <taxon>Aconoidasida</taxon>
        <taxon>Piroplasmida</taxon>
        <taxon>Theileriidae</taxon>
        <taxon>Theileria</taxon>
    </lineage>
</organism>
<dbReference type="EMBL" id="UIVT01000001">
    <property type="protein sequence ID" value="SVP88889.1"/>
    <property type="molecule type" value="Genomic_DNA"/>
</dbReference>
<dbReference type="VEuPathDB" id="PiroplasmaDB:TA06840"/>
<reference evidence="4" key="1">
    <citation type="submission" date="2018-07" db="EMBL/GenBank/DDBJ databases">
        <authorList>
            <person name="Quirk P.G."/>
            <person name="Krulwich T.A."/>
        </authorList>
    </citation>
    <scope>NUCLEOTIDE SEQUENCE</scope>
    <source>
        <strain evidence="4">Anand</strain>
    </source>
</reference>
<accession>A0A3B0MJ09</accession>
<dbReference type="SUPFAM" id="SSF63411">
    <property type="entry name" value="LuxS/MPP-like metallohydrolase"/>
    <property type="match status" value="4"/>
</dbReference>
<dbReference type="Pfam" id="PF00675">
    <property type="entry name" value="Peptidase_M16"/>
    <property type="match status" value="1"/>
</dbReference>
<gene>
    <name evidence="3" type="ORF">TAT_000074100</name>
    <name evidence="4" type="ORF">TAV_000073600</name>
</gene>
<feature type="domain" description="Peptidase M16 C-terminal" evidence="2">
    <location>
        <begin position="200"/>
        <end position="345"/>
    </location>
</feature>
<dbReference type="GO" id="GO:0046872">
    <property type="term" value="F:metal ion binding"/>
    <property type="evidence" value="ECO:0007669"/>
    <property type="project" value="InterPro"/>
</dbReference>
<dbReference type="PANTHER" id="PTHR43016:SF16">
    <property type="entry name" value="METALLOPROTEASE, PUTATIVE (AFU_ORTHOLOGUE AFUA_4G07610)-RELATED"/>
    <property type="match status" value="1"/>
</dbReference>
<dbReference type="InterPro" id="IPR011249">
    <property type="entry name" value="Metalloenz_LuxS/M16"/>
</dbReference>
<dbReference type="FunFam" id="3.30.830.10:FF:000015">
    <property type="entry name" value="Putative zinc metalloprotease"/>
    <property type="match status" value="1"/>
</dbReference>